<dbReference type="InterPro" id="IPR020845">
    <property type="entry name" value="AMP-binding_CS"/>
</dbReference>
<evidence type="ECO:0000259" key="3">
    <source>
        <dbReference type="Pfam" id="PF00501"/>
    </source>
</evidence>
<dbReference type="PANTHER" id="PTHR24096">
    <property type="entry name" value="LONG-CHAIN-FATTY-ACID--COA LIGASE"/>
    <property type="match status" value="1"/>
</dbReference>
<dbReference type="PROSITE" id="PS00455">
    <property type="entry name" value="AMP_BINDING"/>
    <property type="match status" value="1"/>
</dbReference>
<evidence type="ECO:0000313" key="4">
    <source>
        <dbReference type="EMBL" id="KAJ4444148.1"/>
    </source>
</evidence>
<organism evidence="4 5">
    <name type="scientific">Periplaneta americana</name>
    <name type="common">American cockroach</name>
    <name type="synonym">Blatta americana</name>
    <dbReference type="NCBI Taxonomy" id="6978"/>
    <lineage>
        <taxon>Eukaryota</taxon>
        <taxon>Metazoa</taxon>
        <taxon>Ecdysozoa</taxon>
        <taxon>Arthropoda</taxon>
        <taxon>Hexapoda</taxon>
        <taxon>Insecta</taxon>
        <taxon>Pterygota</taxon>
        <taxon>Neoptera</taxon>
        <taxon>Polyneoptera</taxon>
        <taxon>Dictyoptera</taxon>
        <taxon>Blattodea</taxon>
        <taxon>Blattoidea</taxon>
        <taxon>Blattidae</taxon>
        <taxon>Blattinae</taxon>
        <taxon>Periplaneta</taxon>
    </lineage>
</organism>
<dbReference type="Pfam" id="PF00501">
    <property type="entry name" value="AMP-binding"/>
    <property type="match status" value="1"/>
</dbReference>
<dbReference type="InterPro" id="IPR000873">
    <property type="entry name" value="AMP-dep_synth/lig_dom"/>
</dbReference>
<dbReference type="SUPFAM" id="SSF56801">
    <property type="entry name" value="Acetyl-CoA synthetase-like"/>
    <property type="match status" value="1"/>
</dbReference>
<accession>A0ABQ8TC67</accession>
<dbReference type="Gene3D" id="3.60.10.10">
    <property type="entry name" value="Endonuclease/exonuclease/phosphatase"/>
    <property type="match status" value="1"/>
</dbReference>
<gene>
    <name evidence="4" type="ORF">ANN_05937</name>
</gene>
<dbReference type="Gene3D" id="3.40.50.12780">
    <property type="entry name" value="N-terminal domain of ligase-like"/>
    <property type="match status" value="1"/>
</dbReference>
<comment type="caution">
    <text evidence="4">The sequence shown here is derived from an EMBL/GenBank/DDBJ whole genome shotgun (WGS) entry which is preliminary data.</text>
</comment>
<dbReference type="PANTHER" id="PTHR24096:SF422">
    <property type="entry name" value="BCDNA.GH02901"/>
    <property type="match status" value="1"/>
</dbReference>
<comment type="subcellular location">
    <subcellularLocation>
        <location evidence="1">Peroxisome</location>
    </subcellularLocation>
</comment>
<dbReference type="Proteomes" id="UP001148838">
    <property type="component" value="Unassembled WGS sequence"/>
</dbReference>
<evidence type="ECO:0000313" key="5">
    <source>
        <dbReference type="Proteomes" id="UP001148838"/>
    </source>
</evidence>
<dbReference type="EMBL" id="JAJSOF020000011">
    <property type="protein sequence ID" value="KAJ4444148.1"/>
    <property type="molecule type" value="Genomic_DNA"/>
</dbReference>
<reference evidence="4 5" key="1">
    <citation type="journal article" date="2022" name="Allergy">
        <title>Genome assembly and annotation of Periplaneta americana reveal a comprehensive cockroach allergen profile.</title>
        <authorList>
            <person name="Wang L."/>
            <person name="Xiong Q."/>
            <person name="Saelim N."/>
            <person name="Wang L."/>
            <person name="Nong W."/>
            <person name="Wan A.T."/>
            <person name="Shi M."/>
            <person name="Liu X."/>
            <person name="Cao Q."/>
            <person name="Hui J.H.L."/>
            <person name="Sookrung N."/>
            <person name="Leung T.F."/>
            <person name="Tungtrongchitr A."/>
            <person name="Tsui S.K.W."/>
        </authorList>
    </citation>
    <scope>NUCLEOTIDE SEQUENCE [LARGE SCALE GENOMIC DNA]</scope>
    <source>
        <strain evidence="4">PWHHKU_190912</strain>
    </source>
</reference>
<evidence type="ECO:0000256" key="1">
    <source>
        <dbReference type="ARBA" id="ARBA00004275"/>
    </source>
</evidence>
<sequence length="790" mass="89169">MESKFDMWLGGIRDCDTDKWAILLQPHPQTSNLINPRTRSPKPFRQKMHCPRSLLRWGLQVLRRKENRRLLSLSPAVTQIVKSAYPDVPVPTVSLPEYVWSRIDEWPDKVAIGRWCDIVVINAHAPTEEKDDHIKDSFYEELEQTFDQLPRYHMKILLGDFNAKVGREDIFKPTIGKESLHISSNDNGVSLLSKNLKVRISKTVILPVVLYGCETWTLTLREKHRFRVFENKVLRKIFGAKRDEVTGEWRKLHNTELHALYSSPDIIRNIKSRRLRWAGHVACMGESRNAYTVLVGRPEGKRPLGRPRRRWEDNIKMDLREVGYDDREWINFAQDRDQWRAYVRAAMNLRECGVTGRHYTYAEARELSRRFAASLYRIGLQPGDTLAIIMPNSPEWPIVFLGALEAGIIVTTINPIYTADEMSHQLRDSGAKAIVTISMIHSTITKAVKMVAGKTNPLVIIAPGFEQGSDLPAGTIDLMDMLQDGIDTSSVRFRGDTNDLAVLLYSSGTTGLPKGVMLSQRNLAASSVQYNSRTEICPCQPANGTHQDLSPIISPFYHIFGMCLSLLSNMYYGVKLVTMPKFEPKSFVKLLEHHDVNFMYVTPPLLLFMASYSGVKPEHLRSLRYVLSGAAPLGKLDIERFLEKAPKSPNVVQGYGLTESGGTTTIMEKDGTKYESVGGPIPNTEVKVWHVETGLDLGHQEVGEVCIRGPQVMKGYFNRPDATAEAIDGEGWLHTGDLGYYDEEGKFYIVDRSKELIKVKGFQTTSPGIELMANALKPHLSLYAAVVVLS</sequence>
<name>A0ABQ8TC67_PERAM</name>
<dbReference type="SUPFAM" id="SSF56219">
    <property type="entry name" value="DNase I-like"/>
    <property type="match status" value="1"/>
</dbReference>
<proteinExistence type="predicted"/>
<evidence type="ECO:0000256" key="2">
    <source>
        <dbReference type="ARBA" id="ARBA00023140"/>
    </source>
</evidence>
<protein>
    <recommendedName>
        <fullName evidence="3">AMP-dependent synthetase/ligase domain-containing protein</fullName>
    </recommendedName>
</protein>
<dbReference type="InterPro" id="IPR036691">
    <property type="entry name" value="Endo/exonu/phosph_ase_sf"/>
</dbReference>
<feature type="domain" description="AMP-dependent synthetase/ligase" evidence="3">
    <location>
        <begin position="354"/>
        <end position="717"/>
    </location>
</feature>
<dbReference type="InterPro" id="IPR042099">
    <property type="entry name" value="ANL_N_sf"/>
</dbReference>
<keyword evidence="2" id="KW-0576">Peroxisome</keyword>
<keyword evidence="5" id="KW-1185">Reference proteome</keyword>